<proteinExistence type="predicted"/>
<name>G6XHN2_9PROT</name>
<protein>
    <submittedName>
        <fullName evidence="1">Uncharacterized protein</fullName>
    </submittedName>
</protein>
<comment type="caution">
    <text evidence="1">The sequence shown here is derived from an EMBL/GenBank/DDBJ whole genome shotgun (WGS) entry which is preliminary data.</text>
</comment>
<accession>G6XHN2</accession>
<dbReference type="AlphaFoldDB" id="G6XHN2"/>
<evidence type="ECO:0000313" key="1">
    <source>
        <dbReference type="EMBL" id="EHH69690.1"/>
    </source>
</evidence>
<dbReference type="Proteomes" id="UP000004949">
    <property type="component" value="Unassembled WGS sequence"/>
</dbReference>
<reference evidence="1 2" key="1">
    <citation type="submission" date="2011-10" db="EMBL/GenBank/DDBJ databases">
        <title>Genome sequence of Gluconobacter morbifer G707, isolated from Drosophila gut.</title>
        <authorList>
            <person name="Lee W.-J."/>
            <person name="Kim E.-K."/>
        </authorList>
    </citation>
    <scope>NUCLEOTIDE SEQUENCE [LARGE SCALE GENOMIC DNA]</scope>
    <source>
        <strain evidence="1 2">G707</strain>
    </source>
</reference>
<dbReference type="EMBL" id="AGQV01000001">
    <property type="protein sequence ID" value="EHH69690.1"/>
    <property type="molecule type" value="Genomic_DNA"/>
</dbReference>
<organism evidence="1 2">
    <name type="scientific">Gluconobacter morbifer G707</name>
    <dbReference type="NCBI Taxonomy" id="1088869"/>
    <lineage>
        <taxon>Bacteria</taxon>
        <taxon>Pseudomonadati</taxon>
        <taxon>Pseudomonadota</taxon>
        <taxon>Alphaproteobacteria</taxon>
        <taxon>Acetobacterales</taxon>
        <taxon>Acetobacteraceae</taxon>
        <taxon>Gluconobacter</taxon>
    </lineage>
</organism>
<sequence length="40" mass="4299">MCFAGDRSSEKNRPGANVPWEGQKYALNALSVCTGTGRLI</sequence>
<gene>
    <name evidence="1" type="ORF">GMO_09980</name>
</gene>
<dbReference type="PATRIC" id="fig|1088869.3.peg.1002"/>
<evidence type="ECO:0000313" key="2">
    <source>
        <dbReference type="Proteomes" id="UP000004949"/>
    </source>
</evidence>
<dbReference type="STRING" id="1088869.GMO_09980"/>
<keyword evidence="2" id="KW-1185">Reference proteome</keyword>